<dbReference type="RefSeq" id="WP_307322230.1">
    <property type="nucleotide sequence ID" value="NZ_JAUSUG010000002.1"/>
</dbReference>
<organism evidence="1 2">
    <name type="scientific">Evansella vedderi</name>
    <dbReference type="NCBI Taxonomy" id="38282"/>
    <lineage>
        <taxon>Bacteria</taxon>
        <taxon>Bacillati</taxon>
        <taxon>Bacillota</taxon>
        <taxon>Bacilli</taxon>
        <taxon>Bacillales</taxon>
        <taxon>Bacillaceae</taxon>
        <taxon>Evansella</taxon>
    </lineage>
</organism>
<name>A0ABT9ZQI2_9BACI</name>
<reference evidence="1 2" key="1">
    <citation type="submission" date="2023-07" db="EMBL/GenBank/DDBJ databases">
        <title>Genomic Encyclopedia of Type Strains, Phase IV (KMG-IV): sequencing the most valuable type-strain genomes for metagenomic binning, comparative biology and taxonomic classification.</title>
        <authorList>
            <person name="Goeker M."/>
        </authorList>
    </citation>
    <scope>NUCLEOTIDE SEQUENCE [LARGE SCALE GENOMIC DNA]</scope>
    <source>
        <strain evidence="1 2">DSM 9768</strain>
    </source>
</reference>
<protein>
    <submittedName>
        <fullName evidence="1">Uncharacterized protein</fullName>
    </submittedName>
</protein>
<keyword evidence="2" id="KW-1185">Reference proteome</keyword>
<dbReference type="EMBL" id="JAUSUG010000002">
    <property type="protein sequence ID" value="MDQ0253498.1"/>
    <property type="molecule type" value="Genomic_DNA"/>
</dbReference>
<dbReference type="InterPro" id="IPR045640">
    <property type="entry name" value="DUF6407"/>
</dbReference>
<accession>A0ABT9ZQI2</accession>
<evidence type="ECO:0000313" key="2">
    <source>
        <dbReference type="Proteomes" id="UP001230005"/>
    </source>
</evidence>
<comment type="caution">
    <text evidence="1">The sequence shown here is derived from an EMBL/GenBank/DDBJ whole genome shotgun (WGS) entry which is preliminary data.</text>
</comment>
<sequence length="153" mass="17532">MRRVIADAGRGLPLGVIGLPEAYPSQIYILRKQFFRKEPFQKFVFLLQSRYNFSIEVKVMKGKKSIQQFVYDTIAATESFDPNNPNSLKEIIKAVIHYYELKTDSVLEGKTETLYLASIAEENILTRAAQLAVGDKEDITIEEVYNSQVVRKH</sequence>
<gene>
    <name evidence="1" type="ORF">J2S74_000870</name>
</gene>
<evidence type="ECO:0000313" key="1">
    <source>
        <dbReference type="EMBL" id="MDQ0253498.1"/>
    </source>
</evidence>
<dbReference type="Proteomes" id="UP001230005">
    <property type="component" value="Unassembled WGS sequence"/>
</dbReference>
<dbReference type="Pfam" id="PF19945">
    <property type="entry name" value="DUF6407"/>
    <property type="match status" value="1"/>
</dbReference>
<proteinExistence type="predicted"/>